<dbReference type="STRING" id="936756.ATE80_20225"/>
<name>A0A100Y3L5_9ACTN</name>
<evidence type="ECO:0000256" key="1">
    <source>
        <dbReference type="SAM" id="MobiDB-lite"/>
    </source>
</evidence>
<dbReference type="Gene3D" id="2.80.10.50">
    <property type="match status" value="1"/>
</dbReference>
<comment type="caution">
    <text evidence="2">The sequence shown here is derived from an EMBL/GenBank/DDBJ whole genome shotgun (WGS) entry which is preliminary data.</text>
</comment>
<gene>
    <name evidence="2" type="ORF">ATE80_20225</name>
</gene>
<sequence>MSDRERAPGPAEARDPAAFVARLQALKDWSGLTYRELSARAEAVGDSLPRSTVANMLARATLPREELLAVFVRACGAGPAETERWMAAREEIATREARATTGCGAAAAEGASGDGASPVRGAAGDGAAGRWGGSGAGGIRADGAGGAGRNGSGGASDGTRRMPGGFAAWPGRGGGDATGSGHAAGDGNGSAPGGRSGTGGTGRPAGPAGPGSAGGSGGSGSAAGGPAARGSGRGTAGAGVRRWWTARLVVPVLGGLTLVVALTTVATLLRGTDERGHDDRPRVTAPAPGPVHVRAVHSGLCLNERPGQDSGQVYQVECAGADVPRYSLDRLDGGLWRLVTDHPDFGRGCSGAPVDAPADVEAPLADQECGKRGAKEAYGIEPAEGGAHRGHRVRNAATGLCVTVPDGERRAWTAVVHRPCAPDAAGQLFSFDPRPHER</sequence>
<feature type="compositionally biased region" description="Low complexity" evidence="1">
    <location>
        <begin position="104"/>
        <end position="117"/>
    </location>
</feature>
<dbReference type="RefSeq" id="WP_058943656.1">
    <property type="nucleotide sequence ID" value="NZ_LNSV01000056.1"/>
</dbReference>
<organism evidence="2 3">
    <name type="scientific">Streptomyces kanasensis</name>
    <dbReference type="NCBI Taxonomy" id="936756"/>
    <lineage>
        <taxon>Bacteria</taxon>
        <taxon>Bacillati</taxon>
        <taxon>Actinomycetota</taxon>
        <taxon>Actinomycetes</taxon>
        <taxon>Kitasatosporales</taxon>
        <taxon>Streptomycetaceae</taxon>
        <taxon>Streptomyces</taxon>
    </lineage>
</organism>
<dbReference type="Pfam" id="PF13560">
    <property type="entry name" value="HTH_31"/>
    <property type="match status" value="1"/>
</dbReference>
<dbReference type="Proteomes" id="UP000054011">
    <property type="component" value="Unassembled WGS sequence"/>
</dbReference>
<keyword evidence="3" id="KW-1185">Reference proteome</keyword>
<dbReference type="AlphaFoldDB" id="A0A100Y3L5"/>
<dbReference type="InterPro" id="IPR035992">
    <property type="entry name" value="Ricin_B-like_lectins"/>
</dbReference>
<protein>
    <recommendedName>
        <fullName evidence="4">Ricin B lectin domain-containing protein</fullName>
    </recommendedName>
</protein>
<feature type="region of interest" description="Disordered" evidence="1">
    <location>
        <begin position="104"/>
        <end position="238"/>
    </location>
</feature>
<accession>A0A100Y3L5</accession>
<feature type="compositionally biased region" description="Gly residues" evidence="1">
    <location>
        <begin position="123"/>
        <end position="156"/>
    </location>
</feature>
<reference evidence="2 3" key="1">
    <citation type="submission" date="2015-11" db="EMBL/GenBank/DDBJ databases">
        <title>Genome-wide analysis reveals the secondary metabolome in Streptomyces kanasensis ZX01.</title>
        <authorList>
            <person name="Zhang G."/>
            <person name="Han L."/>
            <person name="Feng J."/>
            <person name="Zhang X."/>
        </authorList>
    </citation>
    <scope>NUCLEOTIDE SEQUENCE [LARGE SCALE GENOMIC DNA]</scope>
    <source>
        <strain evidence="2 3">ZX01</strain>
    </source>
</reference>
<feature type="compositionally biased region" description="Gly residues" evidence="1">
    <location>
        <begin position="171"/>
        <end position="223"/>
    </location>
</feature>
<evidence type="ECO:0000313" key="2">
    <source>
        <dbReference type="EMBL" id="KUH37061.1"/>
    </source>
</evidence>
<dbReference type="CDD" id="cd00161">
    <property type="entry name" value="beta-trefoil_Ricin-like"/>
    <property type="match status" value="1"/>
</dbReference>
<dbReference type="EMBL" id="LNSV01000056">
    <property type="protein sequence ID" value="KUH37061.1"/>
    <property type="molecule type" value="Genomic_DNA"/>
</dbReference>
<evidence type="ECO:0008006" key="4">
    <source>
        <dbReference type="Google" id="ProtNLM"/>
    </source>
</evidence>
<evidence type="ECO:0000313" key="3">
    <source>
        <dbReference type="Proteomes" id="UP000054011"/>
    </source>
</evidence>
<proteinExistence type="predicted"/>
<dbReference type="SUPFAM" id="SSF50370">
    <property type="entry name" value="Ricin B-like lectins"/>
    <property type="match status" value="1"/>
</dbReference>
<dbReference type="OrthoDB" id="3406160at2"/>